<dbReference type="RefSeq" id="WP_390229666.1">
    <property type="nucleotide sequence ID" value="NZ_JBHSCN010000005.1"/>
</dbReference>
<dbReference type="Proteomes" id="UP001595900">
    <property type="component" value="Unassembled WGS sequence"/>
</dbReference>
<evidence type="ECO:0000313" key="2">
    <source>
        <dbReference type="Proteomes" id="UP001595900"/>
    </source>
</evidence>
<name>A0ABV8QAM5_9MICO</name>
<keyword evidence="2" id="KW-1185">Reference proteome</keyword>
<dbReference type="EMBL" id="JBHSCN010000005">
    <property type="protein sequence ID" value="MFC4244284.1"/>
    <property type="molecule type" value="Genomic_DNA"/>
</dbReference>
<protein>
    <submittedName>
        <fullName evidence="1">Aldehyde dehydrogenase</fullName>
    </submittedName>
</protein>
<proteinExistence type="predicted"/>
<accession>A0ABV8QAM5</accession>
<sequence length="142" mass="15429">MEMMKSMAQSMAQSMSMDSMPMDMHMDMGAMQECIQAMNSCSMAATMCAATDMSMGAEMATCAAMCSNMANLADAGMRMMMRPMGMNMDVMQTMLMACMTMGKACAAECRMHAEMDEMCRYCAMACDDMVAKCEAVMASMTA</sequence>
<dbReference type="InterPro" id="IPR005560">
    <property type="entry name" value="Csp_YhjQ"/>
</dbReference>
<gene>
    <name evidence="1" type="ORF">ACFOYW_12960</name>
</gene>
<comment type="caution">
    <text evidence="1">The sequence shown here is derived from an EMBL/GenBank/DDBJ whole genome shotgun (WGS) entry which is preliminary data.</text>
</comment>
<organism evidence="1 2">
    <name type="scientific">Gryllotalpicola reticulitermitis</name>
    <dbReference type="NCBI Taxonomy" id="1184153"/>
    <lineage>
        <taxon>Bacteria</taxon>
        <taxon>Bacillati</taxon>
        <taxon>Actinomycetota</taxon>
        <taxon>Actinomycetes</taxon>
        <taxon>Micrococcales</taxon>
        <taxon>Microbacteriaceae</taxon>
        <taxon>Gryllotalpicola</taxon>
    </lineage>
</organism>
<reference evidence="2" key="1">
    <citation type="journal article" date="2019" name="Int. J. Syst. Evol. Microbiol.">
        <title>The Global Catalogue of Microorganisms (GCM) 10K type strain sequencing project: providing services to taxonomists for standard genome sequencing and annotation.</title>
        <authorList>
            <consortium name="The Broad Institute Genomics Platform"/>
            <consortium name="The Broad Institute Genome Sequencing Center for Infectious Disease"/>
            <person name="Wu L."/>
            <person name="Ma J."/>
        </authorList>
    </citation>
    <scope>NUCLEOTIDE SEQUENCE [LARGE SCALE GENOMIC DNA]</scope>
    <source>
        <strain evidence="2">CGMCC 1.10363</strain>
    </source>
</reference>
<dbReference type="Gene3D" id="1.20.1270.360">
    <property type="match status" value="1"/>
</dbReference>
<evidence type="ECO:0000313" key="1">
    <source>
        <dbReference type="EMBL" id="MFC4244284.1"/>
    </source>
</evidence>
<dbReference type="Pfam" id="PF03860">
    <property type="entry name" value="Csp"/>
    <property type="match status" value="1"/>
</dbReference>